<accession>A0AAD9RLN0</accession>
<proteinExistence type="predicted"/>
<sequence length="71" mass="8213">MPNDRKKEKIRKKGNPARGESLYPIIVGTVTLEEEEKEEEEVEEEEEDVNAFEEDPSSLFPMSSSYGERHL</sequence>
<name>A0AAD9RLN0_9HYME</name>
<evidence type="ECO:0000256" key="1">
    <source>
        <dbReference type="SAM" id="MobiDB-lite"/>
    </source>
</evidence>
<gene>
    <name evidence="2" type="ORF">KPH14_002234</name>
</gene>
<protein>
    <submittedName>
        <fullName evidence="2">Uncharacterized protein</fullName>
    </submittedName>
</protein>
<keyword evidence="3" id="KW-1185">Reference proteome</keyword>
<dbReference type="EMBL" id="JAIFRP010000038">
    <property type="protein sequence ID" value="KAK2581755.1"/>
    <property type="molecule type" value="Genomic_DNA"/>
</dbReference>
<feature type="compositionally biased region" description="Acidic residues" evidence="1">
    <location>
        <begin position="33"/>
        <end position="56"/>
    </location>
</feature>
<feature type="region of interest" description="Disordered" evidence="1">
    <location>
        <begin position="33"/>
        <end position="71"/>
    </location>
</feature>
<reference evidence="2" key="2">
    <citation type="journal article" date="2023" name="Commun. Biol.">
        <title>Intrasexual cuticular hydrocarbon dimorphism in a wasp sheds light on hydrocarbon biosynthesis genes in Hymenoptera.</title>
        <authorList>
            <person name="Moris V.C."/>
            <person name="Podsiadlowski L."/>
            <person name="Martin S."/>
            <person name="Oeyen J.P."/>
            <person name="Donath A."/>
            <person name="Petersen M."/>
            <person name="Wilbrandt J."/>
            <person name="Misof B."/>
            <person name="Liedtke D."/>
            <person name="Thamm M."/>
            <person name="Scheiner R."/>
            <person name="Schmitt T."/>
            <person name="Niehuis O."/>
        </authorList>
    </citation>
    <scope>NUCLEOTIDE SEQUENCE</scope>
    <source>
        <strain evidence="2">GBR_01_08_01A</strain>
    </source>
</reference>
<comment type="caution">
    <text evidence="2">The sequence shown here is derived from an EMBL/GenBank/DDBJ whole genome shotgun (WGS) entry which is preliminary data.</text>
</comment>
<organism evidence="2 3">
    <name type="scientific">Odynerus spinipes</name>
    <dbReference type="NCBI Taxonomy" id="1348599"/>
    <lineage>
        <taxon>Eukaryota</taxon>
        <taxon>Metazoa</taxon>
        <taxon>Ecdysozoa</taxon>
        <taxon>Arthropoda</taxon>
        <taxon>Hexapoda</taxon>
        <taxon>Insecta</taxon>
        <taxon>Pterygota</taxon>
        <taxon>Neoptera</taxon>
        <taxon>Endopterygota</taxon>
        <taxon>Hymenoptera</taxon>
        <taxon>Apocrita</taxon>
        <taxon>Aculeata</taxon>
        <taxon>Vespoidea</taxon>
        <taxon>Vespidae</taxon>
        <taxon>Eumeninae</taxon>
        <taxon>Odynerus</taxon>
    </lineage>
</organism>
<dbReference type="Proteomes" id="UP001258017">
    <property type="component" value="Unassembled WGS sequence"/>
</dbReference>
<feature type="compositionally biased region" description="Polar residues" evidence="1">
    <location>
        <begin position="60"/>
        <end position="71"/>
    </location>
</feature>
<evidence type="ECO:0000313" key="3">
    <source>
        <dbReference type="Proteomes" id="UP001258017"/>
    </source>
</evidence>
<feature type="region of interest" description="Disordered" evidence="1">
    <location>
        <begin position="1"/>
        <end position="20"/>
    </location>
</feature>
<reference evidence="2" key="1">
    <citation type="submission" date="2021-08" db="EMBL/GenBank/DDBJ databases">
        <authorList>
            <person name="Misof B."/>
            <person name="Oliver O."/>
            <person name="Podsiadlowski L."/>
            <person name="Donath A."/>
            <person name="Peters R."/>
            <person name="Mayer C."/>
            <person name="Rust J."/>
            <person name="Gunkel S."/>
            <person name="Lesny P."/>
            <person name="Martin S."/>
            <person name="Oeyen J.P."/>
            <person name="Petersen M."/>
            <person name="Panagiotis P."/>
            <person name="Wilbrandt J."/>
            <person name="Tanja T."/>
        </authorList>
    </citation>
    <scope>NUCLEOTIDE SEQUENCE</scope>
    <source>
        <strain evidence="2">GBR_01_08_01A</strain>
        <tissue evidence="2">Thorax + abdomen</tissue>
    </source>
</reference>
<dbReference type="AlphaFoldDB" id="A0AAD9RLN0"/>
<evidence type="ECO:0000313" key="2">
    <source>
        <dbReference type="EMBL" id="KAK2581755.1"/>
    </source>
</evidence>